<dbReference type="InterPro" id="IPR026349">
    <property type="entry name" value="CHP04255"/>
</dbReference>
<organism evidence="1">
    <name type="scientific">uncultured Elusimicrobia bacterium</name>
    <dbReference type="NCBI Taxonomy" id="699876"/>
    <lineage>
        <taxon>Bacteria</taxon>
        <taxon>Pseudomonadati</taxon>
        <taxon>Elusimicrobiota</taxon>
        <taxon>Elusimicrobia</taxon>
        <taxon>environmental samples</taxon>
    </lineage>
</organism>
<dbReference type="EMBL" id="MN577571">
    <property type="protein sequence ID" value="QGT50632.1"/>
    <property type="molecule type" value="Genomic_DNA"/>
</dbReference>
<accession>A0A650EMH1</accession>
<sequence length="250" mass="28870">MIMNVFPKLKNPPIKEVVLGIGYTNHLANSEELDDLCDIFKESFPDKKPILDTSFNLTVETGCVESSTRKSGYSLTNKEKTETLLIDFNRITLVDRNQYISFEKFYEKFLNIFRQAVAFKKITSPRDIGLKFFNQFPLDQEELKQKKINFLPSINTKLESEEKDFAGWAKTSSRCLLQSLDCTEMQGLVSTDLQFLGYPIRLQTTLVIDTKINITTIDESLLCENVKKLQDFKNKIFFANVKPDVKDFNK</sequence>
<gene>
    <name evidence="1" type="ORF">Elusimicrob1349_1020</name>
</gene>
<dbReference type="AlphaFoldDB" id="A0A650EMH1"/>
<evidence type="ECO:0000313" key="1">
    <source>
        <dbReference type="EMBL" id="QGT50632.1"/>
    </source>
</evidence>
<name>A0A650EMH1_9BACT</name>
<protein>
    <recommendedName>
        <fullName evidence="2">TIGR04255 family protein</fullName>
    </recommendedName>
</protein>
<evidence type="ECO:0008006" key="2">
    <source>
        <dbReference type="Google" id="ProtNLM"/>
    </source>
</evidence>
<dbReference type="NCBIfam" id="TIGR04255">
    <property type="entry name" value="sporadTIGR04255"/>
    <property type="match status" value="1"/>
</dbReference>
<reference evidence="1" key="1">
    <citation type="journal article" date="2020" name="J. ISSAAS">
        <title>Lactobacilli and other gastrointestinal microbiota of Peromyscus leucopus, reservoir host for agents of Lyme disease and other zoonoses in North America.</title>
        <authorList>
            <person name="Milovic A."/>
            <person name="Bassam K."/>
            <person name="Shao H."/>
            <person name="Chatzistamou I."/>
            <person name="Tufts D.M."/>
            <person name="Diuk-Wasser M."/>
            <person name="Barbour A.G."/>
        </authorList>
    </citation>
    <scope>NUCLEOTIDE SEQUENCE</scope>
    <source>
        <strain evidence="1">LL30</strain>
    </source>
</reference>
<proteinExistence type="predicted"/>